<feature type="region of interest" description="Disordered" evidence="1">
    <location>
        <begin position="420"/>
        <end position="439"/>
    </location>
</feature>
<sequence length="439" mass="48979">MHAQVKGTRGPRALGVGMASNLWKRVNGGIWEVKDKGHSHCFFTCVSVIFSIIGMDTPETNPSISPSEDSPFFIFANALSPIKPVKSAQISQIFSSAVFPSPPRVFNSPHVNCYKEPKFLRSHNPVTTSRPEDVNKFQTNEEAIADSIHSYHNLTESQESPIVRVSAVDRLVPLHGQHTEFSAEIPQALKYNNCGNPGYDPAHKTNSLLGLHGEATTNFAYFQESCRIDPNDRELLNQGFFQFDSKMQESDLKGWRHWDDSVPEDTEIIFGSPNDTTSKSVDHSMTLQYGLKDDHPVNTEQKPYTKFVSAINCGTRRRHLNFEKASLPGFVTHSDEESLANEKQLVPAKCNSSSEKCILPGIGFHLEAFEALKLDKKVINNDKLSCGIHPSLPSCTFSLQFFTSHEHQGALAMELDSSDSTIGEDFNQNSPKKKRQVRL</sequence>
<feature type="compositionally biased region" description="Polar residues" evidence="1">
    <location>
        <begin position="420"/>
        <end position="430"/>
    </location>
</feature>
<dbReference type="Proteomes" id="UP001341840">
    <property type="component" value="Unassembled WGS sequence"/>
</dbReference>
<evidence type="ECO:0000313" key="2">
    <source>
        <dbReference type="EMBL" id="MED6182309.1"/>
    </source>
</evidence>
<evidence type="ECO:0000313" key="3">
    <source>
        <dbReference type="Proteomes" id="UP001341840"/>
    </source>
</evidence>
<evidence type="ECO:0000256" key="1">
    <source>
        <dbReference type="SAM" id="MobiDB-lite"/>
    </source>
</evidence>
<reference evidence="2 3" key="1">
    <citation type="journal article" date="2023" name="Plants (Basel)">
        <title>Bridging the Gap: Combining Genomics and Transcriptomics Approaches to Understand Stylosanthes scabra, an Orphan Legume from the Brazilian Caatinga.</title>
        <authorList>
            <person name="Ferreira-Neto J.R.C."/>
            <person name="da Silva M.D."/>
            <person name="Binneck E."/>
            <person name="de Melo N.F."/>
            <person name="da Silva R.H."/>
            <person name="de Melo A.L.T.M."/>
            <person name="Pandolfi V."/>
            <person name="Bustamante F.O."/>
            <person name="Brasileiro-Vidal A.C."/>
            <person name="Benko-Iseppon A.M."/>
        </authorList>
    </citation>
    <scope>NUCLEOTIDE SEQUENCE [LARGE SCALE GENOMIC DNA]</scope>
    <source>
        <tissue evidence="2">Leaves</tissue>
    </source>
</reference>
<dbReference type="InterPro" id="IPR044522">
    <property type="entry name" value="TSO1-like"/>
</dbReference>
<gene>
    <name evidence="2" type="ORF">PIB30_027419</name>
</gene>
<accession>A0ABU6WAB5</accession>
<dbReference type="PANTHER" id="PTHR46159">
    <property type="entry name" value="PROTEIN TESMIN/TSO1-LIKE CXC 2"/>
    <property type="match status" value="1"/>
</dbReference>
<organism evidence="2 3">
    <name type="scientific">Stylosanthes scabra</name>
    <dbReference type="NCBI Taxonomy" id="79078"/>
    <lineage>
        <taxon>Eukaryota</taxon>
        <taxon>Viridiplantae</taxon>
        <taxon>Streptophyta</taxon>
        <taxon>Embryophyta</taxon>
        <taxon>Tracheophyta</taxon>
        <taxon>Spermatophyta</taxon>
        <taxon>Magnoliopsida</taxon>
        <taxon>eudicotyledons</taxon>
        <taxon>Gunneridae</taxon>
        <taxon>Pentapetalae</taxon>
        <taxon>rosids</taxon>
        <taxon>fabids</taxon>
        <taxon>Fabales</taxon>
        <taxon>Fabaceae</taxon>
        <taxon>Papilionoideae</taxon>
        <taxon>50 kb inversion clade</taxon>
        <taxon>dalbergioids sensu lato</taxon>
        <taxon>Dalbergieae</taxon>
        <taxon>Pterocarpus clade</taxon>
        <taxon>Stylosanthes</taxon>
    </lineage>
</organism>
<keyword evidence="3" id="KW-1185">Reference proteome</keyword>
<dbReference type="PANTHER" id="PTHR46159:SF2">
    <property type="entry name" value="OS05G0509400 PROTEIN"/>
    <property type="match status" value="1"/>
</dbReference>
<comment type="caution">
    <text evidence="2">The sequence shown here is derived from an EMBL/GenBank/DDBJ whole genome shotgun (WGS) entry which is preliminary data.</text>
</comment>
<name>A0ABU6WAB5_9FABA</name>
<dbReference type="EMBL" id="JASCZI010181348">
    <property type="protein sequence ID" value="MED6182309.1"/>
    <property type="molecule type" value="Genomic_DNA"/>
</dbReference>
<protein>
    <submittedName>
        <fullName evidence="2">Uncharacterized protein</fullName>
    </submittedName>
</protein>
<proteinExistence type="predicted"/>